<dbReference type="InterPro" id="IPR023198">
    <property type="entry name" value="PGP-like_dom2"/>
</dbReference>
<sequence>MVKRLMAAAVDLEGTLVDIEKIHFLGLLAVARYLGLLYLGFTEDPQSFERVITGAIGGGDRFVISELLKLAGETPTKERVEELRLMKVEVVNRLLARRIVRPRPGSKAVIEMLRDELGVPIAVCSLTDEELAKTLFAKSGVGLWFPANHIVLQSDVKRLKPFPDAYIMAALKMGEEPSRIVSFEDSFSGVQAAVAAEKVVID</sequence>
<dbReference type="Gene3D" id="3.40.50.1000">
    <property type="entry name" value="HAD superfamily/HAD-like"/>
    <property type="match status" value="1"/>
</dbReference>
<evidence type="ECO:0000256" key="4">
    <source>
        <dbReference type="ARBA" id="ARBA00022842"/>
    </source>
</evidence>
<dbReference type="Pfam" id="PF00702">
    <property type="entry name" value="Hydrolase"/>
    <property type="match status" value="1"/>
</dbReference>
<dbReference type="InterPro" id="IPR036412">
    <property type="entry name" value="HAD-like_sf"/>
</dbReference>
<dbReference type="PANTHER" id="PTHR46193:SF18">
    <property type="entry name" value="HEXITOL PHOSPHATASE B"/>
    <property type="match status" value="1"/>
</dbReference>
<dbReference type="InterPro" id="IPR051600">
    <property type="entry name" value="Beta-PGM-like"/>
</dbReference>
<evidence type="ECO:0000313" key="6">
    <source>
        <dbReference type="EMBL" id="AKQ02450.1"/>
    </source>
</evidence>
<dbReference type="Gene3D" id="1.10.150.240">
    <property type="entry name" value="Putative phosphatase, domain 2"/>
    <property type="match status" value="1"/>
</dbReference>
<proteinExistence type="inferred from homology"/>
<evidence type="ECO:0000256" key="5">
    <source>
        <dbReference type="ARBA" id="ARBA00023277"/>
    </source>
</evidence>
<dbReference type="GO" id="GO:0016787">
    <property type="term" value="F:hydrolase activity"/>
    <property type="evidence" value="ECO:0007669"/>
    <property type="project" value="UniProtKB-KW"/>
</dbReference>
<dbReference type="NCBIfam" id="TIGR01509">
    <property type="entry name" value="HAD-SF-IA-v3"/>
    <property type="match status" value="1"/>
</dbReference>
<accession>A0A0H4T6W9</accession>
<dbReference type="AlphaFoldDB" id="A0A0H4T6W9"/>
<dbReference type="InterPro" id="IPR023214">
    <property type="entry name" value="HAD_sf"/>
</dbReference>
<comment type="similarity">
    <text evidence="2">Belongs to the HAD-like hydrolase superfamily. CbbY/CbbZ/Gph/YieH family.</text>
</comment>
<keyword evidence="4" id="KW-0460">Magnesium</keyword>
<evidence type="ECO:0000256" key="2">
    <source>
        <dbReference type="ARBA" id="ARBA00006171"/>
    </source>
</evidence>
<reference evidence="6" key="1">
    <citation type="journal article" date="2015" name="ISME J.">
        <title>Aquifer environment selects for microbial species cohorts in sediment and groundwater.</title>
        <authorList>
            <person name="Hug L.A."/>
            <person name="Thomas B.C."/>
            <person name="Brown C.T."/>
            <person name="Frischkorn K.R."/>
            <person name="Williams K.H."/>
            <person name="Tringe S.G."/>
            <person name="Banfield J.F."/>
        </authorList>
    </citation>
    <scope>NUCLEOTIDE SEQUENCE</scope>
</reference>
<dbReference type="SUPFAM" id="SSF56784">
    <property type="entry name" value="HAD-like"/>
    <property type="match status" value="1"/>
</dbReference>
<dbReference type="SFLD" id="SFLDG01129">
    <property type="entry name" value="C1.5:_HAD__Beta-PGM__Phosphata"/>
    <property type="match status" value="1"/>
</dbReference>
<dbReference type="EMBL" id="KT007000">
    <property type="protein sequence ID" value="AKQ02450.1"/>
    <property type="molecule type" value="Genomic_DNA"/>
</dbReference>
<dbReference type="InterPro" id="IPR006439">
    <property type="entry name" value="HAD-SF_hydro_IA"/>
</dbReference>
<protein>
    <submittedName>
        <fullName evidence="6">Hydrolase</fullName>
    </submittedName>
</protein>
<dbReference type="PANTHER" id="PTHR46193">
    <property type="entry name" value="6-PHOSPHOGLUCONATE PHOSPHATASE"/>
    <property type="match status" value="1"/>
</dbReference>
<comment type="cofactor">
    <cofactor evidence="1">
        <name>Mg(2+)</name>
        <dbReference type="ChEBI" id="CHEBI:18420"/>
    </cofactor>
</comment>
<name>A0A0H4T6W9_9BACT</name>
<keyword evidence="5" id="KW-0119">Carbohydrate metabolism</keyword>
<keyword evidence="3" id="KW-0479">Metal-binding</keyword>
<dbReference type="CDD" id="cd07505">
    <property type="entry name" value="HAD_BPGM-like"/>
    <property type="match status" value="1"/>
</dbReference>
<dbReference type="GO" id="GO:0046872">
    <property type="term" value="F:metal ion binding"/>
    <property type="evidence" value="ECO:0007669"/>
    <property type="project" value="UniProtKB-KW"/>
</dbReference>
<evidence type="ECO:0000256" key="1">
    <source>
        <dbReference type="ARBA" id="ARBA00001946"/>
    </source>
</evidence>
<keyword evidence="6" id="KW-0378">Hydrolase</keyword>
<dbReference type="SFLD" id="SFLDS00003">
    <property type="entry name" value="Haloacid_Dehalogenase"/>
    <property type="match status" value="1"/>
</dbReference>
<evidence type="ECO:0000256" key="3">
    <source>
        <dbReference type="ARBA" id="ARBA00022723"/>
    </source>
</evidence>
<organism evidence="6">
    <name type="scientific">uncultured Parcubacteria bacterium Rifle_16ft_4_minimus_37647</name>
    <dbReference type="NCBI Taxonomy" id="1665140"/>
    <lineage>
        <taxon>Bacteria</taxon>
        <taxon>Candidatus Parcubacteria</taxon>
        <taxon>environmental samples</taxon>
    </lineage>
</organism>